<protein>
    <submittedName>
        <fullName evidence="1">Uncharacterized protein</fullName>
    </submittedName>
</protein>
<evidence type="ECO:0000313" key="1">
    <source>
        <dbReference type="EMBL" id="KAF2097872.1"/>
    </source>
</evidence>
<comment type="caution">
    <text evidence="1">The sequence shown here is derived from an EMBL/GenBank/DDBJ whole genome shotgun (WGS) entry which is preliminary data.</text>
</comment>
<dbReference type="EMBL" id="ML978127">
    <property type="protein sequence ID" value="KAF2097872.1"/>
    <property type="molecule type" value="Genomic_DNA"/>
</dbReference>
<sequence length="240" mass="25851">MDSGIQDSTGGAGTQHDPVYVVIAAMVSAISSSAYNIQTEPFRPCSIEEIFDAFNTHLFETRVLYNIQPDMIPLDIRDILNNLIGIKISLENLARTYQSYGANTFVSSLLAYLPEINELLGYVGLNALSMIGATGSGSSLVDETLVLAASLPHVDAALFAAGYWTRDQRSLSPLPESYTYTHQSIFGSTAAADAERAQHATLNTQYYQLSEGLSPCILSLRSDISTISSIISVVTLTTPA</sequence>
<dbReference type="AlphaFoldDB" id="A0A9P4M810"/>
<organism evidence="1 2">
    <name type="scientific">Rhizodiscina lignyota</name>
    <dbReference type="NCBI Taxonomy" id="1504668"/>
    <lineage>
        <taxon>Eukaryota</taxon>
        <taxon>Fungi</taxon>
        <taxon>Dikarya</taxon>
        <taxon>Ascomycota</taxon>
        <taxon>Pezizomycotina</taxon>
        <taxon>Dothideomycetes</taxon>
        <taxon>Pleosporomycetidae</taxon>
        <taxon>Aulographales</taxon>
        <taxon>Rhizodiscinaceae</taxon>
        <taxon>Rhizodiscina</taxon>
    </lineage>
</organism>
<keyword evidence="2" id="KW-1185">Reference proteome</keyword>
<reference evidence="1" key="1">
    <citation type="journal article" date="2020" name="Stud. Mycol.">
        <title>101 Dothideomycetes genomes: a test case for predicting lifestyles and emergence of pathogens.</title>
        <authorList>
            <person name="Haridas S."/>
            <person name="Albert R."/>
            <person name="Binder M."/>
            <person name="Bloem J."/>
            <person name="Labutti K."/>
            <person name="Salamov A."/>
            <person name="Andreopoulos B."/>
            <person name="Baker S."/>
            <person name="Barry K."/>
            <person name="Bills G."/>
            <person name="Bluhm B."/>
            <person name="Cannon C."/>
            <person name="Castanera R."/>
            <person name="Culley D."/>
            <person name="Daum C."/>
            <person name="Ezra D."/>
            <person name="Gonzalez J."/>
            <person name="Henrissat B."/>
            <person name="Kuo A."/>
            <person name="Liang C."/>
            <person name="Lipzen A."/>
            <person name="Lutzoni F."/>
            <person name="Magnuson J."/>
            <person name="Mondo S."/>
            <person name="Nolan M."/>
            <person name="Ohm R."/>
            <person name="Pangilinan J."/>
            <person name="Park H.-J."/>
            <person name="Ramirez L."/>
            <person name="Alfaro M."/>
            <person name="Sun H."/>
            <person name="Tritt A."/>
            <person name="Yoshinaga Y."/>
            <person name="Zwiers L.-H."/>
            <person name="Turgeon B."/>
            <person name="Goodwin S."/>
            <person name="Spatafora J."/>
            <person name="Crous P."/>
            <person name="Grigoriev I."/>
        </authorList>
    </citation>
    <scope>NUCLEOTIDE SEQUENCE</scope>
    <source>
        <strain evidence="1">CBS 133067</strain>
    </source>
</reference>
<gene>
    <name evidence="1" type="ORF">NA57DRAFT_57050</name>
</gene>
<evidence type="ECO:0000313" key="2">
    <source>
        <dbReference type="Proteomes" id="UP000799772"/>
    </source>
</evidence>
<name>A0A9P4M810_9PEZI</name>
<accession>A0A9P4M810</accession>
<dbReference type="Proteomes" id="UP000799772">
    <property type="component" value="Unassembled WGS sequence"/>
</dbReference>
<proteinExistence type="predicted"/>